<dbReference type="KEGG" id="cnt:JT31_17560"/>
<protein>
    <submittedName>
        <fullName evidence="1">Uncharacterized protein</fullName>
    </submittedName>
</protein>
<dbReference type="AlphaFoldDB" id="A0A089Q7D0"/>
<dbReference type="EMBL" id="CP009451">
    <property type="protein sequence ID" value="AIR06349.1"/>
    <property type="molecule type" value="Genomic_DNA"/>
</dbReference>
<reference evidence="1 2" key="1">
    <citation type="submission" date="2014-09" db="EMBL/GenBank/DDBJ databases">
        <title>Cedecea neteri SSMD04 Genome Sequencing.</title>
        <authorList>
            <person name="Tan J.-Y."/>
        </authorList>
    </citation>
    <scope>NUCLEOTIDE SEQUENCE [LARGE SCALE GENOMIC DNA]</scope>
    <source>
        <strain evidence="1 2">SSMD04</strain>
    </source>
</reference>
<sequence>MLRPSRSSFQTTNVSPSLSVLSTFFNPGLSAVFPLILSSKISSHPAHSNAFFCSAVFWSFVDTLT</sequence>
<name>A0A089Q7D0_9ENTR</name>
<proteinExistence type="predicted"/>
<organism evidence="1 2">
    <name type="scientific">Cedecea neteri</name>
    <dbReference type="NCBI Taxonomy" id="158822"/>
    <lineage>
        <taxon>Bacteria</taxon>
        <taxon>Pseudomonadati</taxon>
        <taxon>Pseudomonadota</taxon>
        <taxon>Gammaproteobacteria</taxon>
        <taxon>Enterobacterales</taxon>
        <taxon>Enterobacteriaceae</taxon>
        <taxon>Cedecea</taxon>
    </lineage>
</organism>
<accession>A0A089Q7D0</accession>
<dbReference type="Proteomes" id="UP000029481">
    <property type="component" value="Chromosome"/>
</dbReference>
<gene>
    <name evidence="1" type="ORF">JT31_17560</name>
</gene>
<evidence type="ECO:0000313" key="2">
    <source>
        <dbReference type="Proteomes" id="UP000029481"/>
    </source>
</evidence>
<keyword evidence="2" id="KW-1185">Reference proteome</keyword>
<evidence type="ECO:0000313" key="1">
    <source>
        <dbReference type="EMBL" id="AIR06349.1"/>
    </source>
</evidence>